<evidence type="ECO:0000256" key="2">
    <source>
        <dbReference type="ARBA" id="ARBA00009152"/>
    </source>
</evidence>
<accession>A0A926D6Q4</accession>
<evidence type="ECO:0000256" key="4">
    <source>
        <dbReference type="ARBA" id="ARBA00022605"/>
    </source>
</evidence>
<proteinExistence type="inferred from homology"/>
<dbReference type="GO" id="GO:0004401">
    <property type="term" value="F:histidinol-phosphatase activity"/>
    <property type="evidence" value="ECO:0007669"/>
    <property type="project" value="UniProtKB-UniRule"/>
</dbReference>
<evidence type="ECO:0000256" key="6">
    <source>
        <dbReference type="ARBA" id="ARBA00023102"/>
    </source>
</evidence>
<evidence type="ECO:0000259" key="9">
    <source>
        <dbReference type="Pfam" id="PF02811"/>
    </source>
</evidence>
<dbReference type="RefSeq" id="WP_249317384.1">
    <property type="nucleotide sequence ID" value="NZ_JACRSR010000006.1"/>
</dbReference>
<dbReference type="InterPro" id="IPR016195">
    <property type="entry name" value="Pol/histidinol_Pase-like"/>
</dbReference>
<comment type="catalytic activity">
    <reaction evidence="7 8">
        <text>L-histidinol phosphate + H2O = L-histidinol + phosphate</text>
        <dbReference type="Rhea" id="RHEA:14465"/>
        <dbReference type="ChEBI" id="CHEBI:15377"/>
        <dbReference type="ChEBI" id="CHEBI:43474"/>
        <dbReference type="ChEBI" id="CHEBI:57699"/>
        <dbReference type="ChEBI" id="CHEBI:57980"/>
        <dbReference type="EC" id="3.1.3.15"/>
    </reaction>
</comment>
<dbReference type="AlphaFoldDB" id="A0A926D6Q4"/>
<comment type="pathway">
    <text evidence="1 8">Amino-acid biosynthesis; L-histidine biosynthesis; L-histidine from 5-phospho-alpha-D-ribose 1-diphosphate: step 8/9.</text>
</comment>
<dbReference type="InterPro" id="IPR010140">
    <property type="entry name" value="Histidinol_P_phosphatase_HisJ"/>
</dbReference>
<evidence type="ECO:0000256" key="8">
    <source>
        <dbReference type="RuleBase" id="RU366003"/>
    </source>
</evidence>
<keyword evidence="5 8" id="KW-0378">Hydrolase</keyword>
<dbReference type="PANTHER" id="PTHR21039:SF0">
    <property type="entry name" value="HISTIDINOL-PHOSPHATASE"/>
    <property type="match status" value="1"/>
</dbReference>
<organism evidence="10 11">
    <name type="scientific">Gehongia tenuis</name>
    <dbReference type="NCBI Taxonomy" id="2763655"/>
    <lineage>
        <taxon>Bacteria</taxon>
        <taxon>Bacillati</taxon>
        <taxon>Bacillota</taxon>
        <taxon>Clostridia</taxon>
        <taxon>Christensenellales</taxon>
        <taxon>Christensenellaceae</taxon>
        <taxon>Gehongia</taxon>
    </lineage>
</organism>
<protein>
    <recommendedName>
        <fullName evidence="3 8">Histidinol-phosphatase</fullName>
        <shortName evidence="8">HolPase</shortName>
        <ecNumber evidence="3 8">3.1.3.15</ecNumber>
    </recommendedName>
</protein>
<evidence type="ECO:0000256" key="7">
    <source>
        <dbReference type="ARBA" id="ARBA00049158"/>
    </source>
</evidence>
<gene>
    <name evidence="10" type="ORF">H8696_10490</name>
</gene>
<evidence type="ECO:0000313" key="11">
    <source>
        <dbReference type="Proteomes" id="UP000623172"/>
    </source>
</evidence>
<dbReference type="SUPFAM" id="SSF89550">
    <property type="entry name" value="PHP domain-like"/>
    <property type="match status" value="1"/>
</dbReference>
<comment type="caution">
    <text evidence="10">The sequence shown here is derived from an EMBL/GenBank/DDBJ whole genome shotgun (WGS) entry which is preliminary data.</text>
</comment>
<feature type="domain" description="PHP" evidence="9">
    <location>
        <begin position="5"/>
        <end position="196"/>
    </location>
</feature>
<dbReference type="GO" id="GO:0000105">
    <property type="term" value="P:L-histidine biosynthetic process"/>
    <property type="evidence" value="ECO:0007669"/>
    <property type="project" value="UniProtKB-UniRule"/>
</dbReference>
<evidence type="ECO:0000313" key="10">
    <source>
        <dbReference type="EMBL" id="MBC8532271.1"/>
    </source>
</evidence>
<evidence type="ECO:0000256" key="3">
    <source>
        <dbReference type="ARBA" id="ARBA00013085"/>
    </source>
</evidence>
<keyword evidence="11" id="KW-1185">Reference proteome</keyword>
<dbReference type="PANTHER" id="PTHR21039">
    <property type="entry name" value="HISTIDINOL PHOSPHATASE-RELATED"/>
    <property type="match status" value="1"/>
</dbReference>
<dbReference type="Gene3D" id="3.20.20.140">
    <property type="entry name" value="Metal-dependent hydrolases"/>
    <property type="match status" value="1"/>
</dbReference>
<reference evidence="10" key="1">
    <citation type="submission" date="2020-08" db="EMBL/GenBank/DDBJ databases">
        <title>Genome public.</title>
        <authorList>
            <person name="Liu C."/>
            <person name="Sun Q."/>
        </authorList>
    </citation>
    <scope>NUCLEOTIDE SEQUENCE</scope>
    <source>
        <strain evidence="10">NSJ-53</strain>
    </source>
</reference>
<name>A0A926D6Q4_9FIRM</name>
<dbReference type="NCBIfam" id="TIGR01856">
    <property type="entry name" value="hisJ_fam"/>
    <property type="match status" value="1"/>
</dbReference>
<comment type="similarity">
    <text evidence="2 8">Belongs to the PHP hydrolase family. HisK subfamily.</text>
</comment>
<sequence>MRYWDHHSHSLFSADSDAAMADMAAAARRTGLSGILFTEHIDLNHPSEKEGLFFSVDMPGYRQAIEETRAENPDMIIGMGLEVGLTGPENQAYFKTPGLDFAIASLHVVHGKDPYDGAYYEGKTRHEAYLEYLEAMAEMMPYAEGASVLGHIGYAAKAAPYAAGAAAMGYEEFGMVLDEILRRAVRYNLGLELNTSGYDSPAGHGLPSVDILARYRELGGRILTLGSDAHEPGDVGRHFKRALMDARAAGFMEIAVFSAMSPRFIAIDRLLNS</sequence>
<evidence type="ECO:0000256" key="5">
    <source>
        <dbReference type="ARBA" id="ARBA00022801"/>
    </source>
</evidence>
<keyword evidence="6 8" id="KW-0368">Histidine biosynthesis</keyword>
<dbReference type="GO" id="GO:0005737">
    <property type="term" value="C:cytoplasm"/>
    <property type="evidence" value="ECO:0007669"/>
    <property type="project" value="TreeGrafter"/>
</dbReference>
<dbReference type="InterPro" id="IPR004013">
    <property type="entry name" value="PHP_dom"/>
</dbReference>
<dbReference type="EMBL" id="JACRSR010000006">
    <property type="protein sequence ID" value="MBC8532271.1"/>
    <property type="molecule type" value="Genomic_DNA"/>
</dbReference>
<dbReference type="Pfam" id="PF02811">
    <property type="entry name" value="PHP"/>
    <property type="match status" value="1"/>
</dbReference>
<keyword evidence="4 8" id="KW-0028">Amino-acid biosynthesis</keyword>
<dbReference type="Proteomes" id="UP000623172">
    <property type="component" value="Unassembled WGS sequence"/>
</dbReference>
<evidence type="ECO:0000256" key="1">
    <source>
        <dbReference type="ARBA" id="ARBA00004970"/>
    </source>
</evidence>
<dbReference type="EC" id="3.1.3.15" evidence="3 8"/>